<gene>
    <name evidence="2" type="ORF">SOIL9_44900</name>
</gene>
<evidence type="ECO:0000256" key="1">
    <source>
        <dbReference type="SAM" id="MobiDB-lite"/>
    </source>
</evidence>
<keyword evidence="3" id="KW-1185">Reference proteome</keyword>
<feature type="region of interest" description="Disordered" evidence="1">
    <location>
        <begin position="67"/>
        <end position="92"/>
    </location>
</feature>
<dbReference type="KEGG" id="gms:SOIL9_44900"/>
<dbReference type="RefSeq" id="WP_162667990.1">
    <property type="nucleotide sequence ID" value="NZ_LR593886.1"/>
</dbReference>
<dbReference type="EMBL" id="LR593886">
    <property type="protein sequence ID" value="VTR93224.1"/>
    <property type="molecule type" value="Genomic_DNA"/>
</dbReference>
<proteinExistence type="predicted"/>
<dbReference type="AlphaFoldDB" id="A0A6P2CZJ7"/>
<protein>
    <submittedName>
        <fullName evidence="2">Uncharacterized protein</fullName>
    </submittedName>
</protein>
<evidence type="ECO:0000313" key="3">
    <source>
        <dbReference type="Proteomes" id="UP000464178"/>
    </source>
</evidence>
<accession>A0A6P2CZJ7</accession>
<organism evidence="2 3">
    <name type="scientific">Gemmata massiliana</name>
    <dbReference type="NCBI Taxonomy" id="1210884"/>
    <lineage>
        <taxon>Bacteria</taxon>
        <taxon>Pseudomonadati</taxon>
        <taxon>Planctomycetota</taxon>
        <taxon>Planctomycetia</taxon>
        <taxon>Gemmatales</taxon>
        <taxon>Gemmataceae</taxon>
        <taxon>Gemmata</taxon>
    </lineage>
</organism>
<reference evidence="2 3" key="1">
    <citation type="submission" date="2019-05" db="EMBL/GenBank/DDBJ databases">
        <authorList>
            <consortium name="Science for Life Laboratories"/>
        </authorList>
    </citation>
    <scope>NUCLEOTIDE SEQUENCE [LARGE SCALE GENOMIC DNA]</scope>
    <source>
        <strain evidence="2">Soil9</strain>
    </source>
</reference>
<dbReference type="Proteomes" id="UP000464178">
    <property type="component" value="Chromosome"/>
</dbReference>
<sequence length="92" mass="10067">MTAADVCLFGDETYTVTVYGWTGPDPGMAEYLNLGYPPSHSTVPNVFTWAADLVAREINGRVVAIRNVPDPNYPEEGPLTSPFDSPPKKPKR</sequence>
<evidence type="ECO:0000313" key="2">
    <source>
        <dbReference type="EMBL" id="VTR93224.1"/>
    </source>
</evidence>
<name>A0A6P2CZJ7_9BACT</name>